<dbReference type="AlphaFoldDB" id="A0AAW0FKQ7"/>
<sequence length="129" mass="14700">MAQSNSNGRVRVIALLYPQDSVTFEEFDKHWSENHGPLFRSLDIVKKNLLKYEQMHFDPTQNALLTQAGVAASPFYGISIFEAESFEKLFAVFSDPEYLAVIVPDENKIFDRSKTPLICGTYTTFLDKV</sequence>
<gene>
    <name evidence="3" type="ORF">QCA50_014471</name>
</gene>
<name>A0AAW0FKQ7_9APHY</name>
<proteinExistence type="inferred from homology"/>
<protein>
    <recommendedName>
        <fullName evidence="2">EthD domain-containing protein</fullName>
    </recommendedName>
</protein>
<evidence type="ECO:0000313" key="3">
    <source>
        <dbReference type="EMBL" id="KAK7682268.1"/>
    </source>
</evidence>
<comment type="similarity">
    <text evidence="1">Belongs to the tpcK family.</text>
</comment>
<dbReference type="InterPro" id="IPR009799">
    <property type="entry name" value="EthD_dom"/>
</dbReference>
<feature type="domain" description="EthD" evidence="2">
    <location>
        <begin position="20"/>
        <end position="113"/>
    </location>
</feature>
<dbReference type="EMBL" id="JASBNA010000036">
    <property type="protein sequence ID" value="KAK7682268.1"/>
    <property type="molecule type" value="Genomic_DNA"/>
</dbReference>
<accession>A0AAW0FKQ7</accession>
<dbReference type="InterPro" id="IPR011008">
    <property type="entry name" value="Dimeric_a/b-barrel"/>
</dbReference>
<evidence type="ECO:0000256" key="1">
    <source>
        <dbReference type="ARBA" id="ARBA00005986"/>
    </source>
</evidence>
<dbReference type="Gene3D" id="3.30.70.100">
    <property type="match status" value="1"/>
</dbReference>
<evidence type="ECO:0000313" key="4">
    <source>
        <dbReference type="Proteomes" id="UP001385951"/>
    </source>
</evidence>
<dbReference type="Proteomes" id="UP001385951">
    <property type="component" value="Unassembled WGS sequence"/>
</dbReference>
<reference evidence="3 4" key="1">
    <citation type="submission" date="2022-09" db="EMBL/GenBank/DDBJ databases">
        <authorList>
            <person name="Palmer J.M."/>
        </authorList>
    </citation>
    <scope>NUCLEOTIDE SEQUENCE [LARGE SCALE GENOMIC DNA]</scope>
    <source>
        <strain evidence="3 4">DSM 7382</strain>
    </source>
</reference>
<organism evidence="3 4">
    <name type="scientific">Cerrena zonata</name>
    <dbReference type="NCBI Taxonomy" id="2478898"/>
    <lineage>
        <taxon>Eukaryota</taxon>
        <taxon>Fungi</taxon>
        <taxon>Dikarya</taxon>
        <taxon>Basidiomycota</taxon>
        <taxon>Agaricomycotina</taxon>
        <taxon>Agaricomycetes</taxon>
        <taxon>Polyporales</taxon>
        <taxon>Cerrenaceae</taxon>
        <taxon>Cerrena</taxon>
    </lineage>
</organism>
<evidence type="ECO:0000259" key="2">
    <source>
        <dbReference type="Pfam" id="PF07110"/>
    </source>
</evidence>
<comment type="caution">
    <text evidence="3">The sequence shown here is derived from an EMBL/GenBank/DDBJ whole genome shotgun (WGS) entry which is preliminary data.</text>
</comment>
<dbReference type="SUPFAM" id="SSF54909">
    <property type="entry name" value="Dimeric alpha+beta barrel"/>
    <property type="match status" value="1"/>
</dbReference>
<keyword evidence="4" id="KW-1185">Reference proteome</keyword>
<dbReference type="GO" id="GO:0016491">
    <property type="term" value="F:oxidoreductase activity"/>
    <property type="evidence" value="ECO:0007669"/>
    <property type="project" value="InterPro"/>
</dbReference>
<dbReference type="Pfam" id="PF07110">
    <property type="entry name" value="EthD"/>
    <property type="match status" value="1"/>
</dbReference>